<dbReference type="PROSITE" id="PS00018">
    <property type="entry name" value="EF_HAND_1"/>
    <property type="match status" value="1"/>
</dbReference>
<dbReference type="Gene3D" id="1.10.1330.10">
    <property type="entry name" value="Dockerin domain"/>
    <property type="match status" value="1"/>
</dbReference>
<dbReference type="Pfam" id="PF13385">
    <property type="entry name" value="Laminin_G_3"/>
    <property type="match status" value="1"/>
</dbReference>
<proteinExistence type="predicted"/>
<feature type="transmembrane region" description="Helical" evidence="1">
    <location>
        <begin position="350"/>
        <end position="368"/>
    </location>
</feature>
<evidence type="ECO:0000313" key="4">
    <source>
        <dbReference type="Proteomes" id="UP000317429"/>
    </source>
</evidence>
<feature type="signal peptide" evidence="2">
    <location>
        <begin position="1"/>
        <end position="24"/>
    </location>
</feature>
<keyword evidence="1" id="KW-1133">Transmembrane helix</keyword>
<protein>
    <recommendedName>
        <fullName evidence="5">LamG-like jellyroll fold domain-containing protein</fullName>
    </recommendedName>
</protein>
<reference evidence="3 4" key="1">
    <citation type="submission" date="2019-02" db="EMBL/GenBank/DDBJ databases">
        <title>Deep-cultivation of Planctomycetes and their phenomic and genomic characterization uncovers novel biology.</title>
        <authorList>
            <person name="Wiegand S."/>
            <person name="Jogler M."/>
            <person name="Boedeker C."/>
            <person name="Pinto D."/>
            <person name="Vollmers J."/>
            <person name="Rivas-Marin E."/>
            <person name="Kohn T."/>
            <person name="Peeters S.H."/>
            <person name="Heuer A."/>
            <person name="Rast P."/>
            <person name="Oberbeckmann S."/>
            <person name="Bunk B."/>
            <person name="Jeske O."/>
            <person name="Meyerdierks A."/>
            <person name="Storesund J.E."/>
            <person name="Kallscheuer N."/>
            <person name="Luecker S."/>
            <person name="Lage O.M."/>
            <person name="Pohl T."/>
            <person name="Merkel B.J."/>
            <person name="Hornburger P."/>
            <person name="Mueller R.-W."/>
            <person name="Bruemmer F."/>
            <person name="Labrenz M."/>
            <person name="Spormann A.M."/>
            <person name="Op den Camp H."/>
            <person name="Overmann J."/>
            <person name="Amann R."/>
            <person name="Jetten M.S.M."/>
            <person name="Mascher T."/>
            <person name="Medema M.H."/>
            <person name="Devos D.P."/>
            <person name="Kaster A.-K."/>
            <person name="Ovreas L."/>
            <person name="Rohde M."/>
            <person name="Galperin M.Y."/>
            <person name="Jogler C."/>
        </authorList>
    </citation>
    <scope>NUCLEOTIDE SEQUENCE [LARGE SCALE GENOMIC DNA]</scope>
    <source>
        <strain evidence="3 4">Pla175</strain>
    </source>
</reference>
<dbReference type="KEGG" id="pnd:Pla175_42210"/>
<keyword evidence="1" id="KW-0812">Transmembrane</keyword>
<keyword evidence="1" id="KW-0472">Membrane</keyword>
<feature type="transmembrane region" description="Helical" evidence="1">
    <location>
        <begin position="323"/>
        <end position="341"/>
    </location>
</feature>
<organism evidence="3 4">
    <name type="scientific">Pirellulimonas nuda</name>
    <dbReference type="NCBI Taxonomy" id="2528009"/>
    <lineage>
        <taxon>Bacteria</taxon>
        <taxon>Pseudomonadati</taxon>
        <taxon>Planctomycetota</taxon>
        <taxon>Planctomycetia</taxon>
        <taxon>Pirellulales</taxon>
        <taxon>Lacipirellulaceae</taxon>
        <taxon>Pirellulimonas</taxon>
    </lineage>
</organism>
<accession>A0A518DH54</accession>
<evidence type="ECO:0000313" key="3">
    <source>
        <dbReference type="EMBL" id="QDU90808.1"/>
    </source>
</evidence>
<feature type="chain" id="PRO_5022016932" description="LamG-like jellyroll fold domain-containing protein" evidence="2">
    <location>
        <begin position="25"/>
        <end position="779"/>
    </location>
</feature>
<evidence type="ECO:0008006" key="5">
    <source>
        <dbReference type="Google" id="ProtNLM"/>
    </source>
</evidence>
<keyword evidence="4" id="KW-1185">Reference proteome</keyword>
<dbReference type="RefSeq" id="WP_145290038.1">
    <property type="nucleotide sequence ID" value="NZ_CP036291.1"/>
</dbReference>
<dbReference type="AlphaFoldDB" id="A0A518DH54"/>
<evidence type="ECO:0000256" key="1">
    <source>
        <dbReference type="SAM" id="Phobius"/>
    </source>
</evidence>
<evidence type="ECO:0000256" key="2">
    <source>
        <dbReference type="SAM" id="SignalP"/>
    </source>
</evidence>
<sequence precursor="true">MRNWKLRAVASAALLLSAYSGVHAAEVLRLSFENAGNLAQDTSGNNRTGAIADAGFFGVLASSANVRPGSAGASSALFEPIDFENGKFIQFPTAAFPNFTPSDNFTVRLWVNPNQAFIDDPMGSRGIVSGVSEGAFANSDWQIENGSTVASVTAFGSFDLVDGGDLAADTWQEIILSYHAVPQTVLAYVDGQLTGVGGFPVSMESFIVGANRNLVRVYSGLMDDLVVSDTSFILDGNGMERALGDLDFDGDIDPADWQLFRSGQGADLSMLTTTAAYQMGDVNFDGVTDINDFVDFKSLYIDANGAAAFAALPTFGAVPEPSAGLLACCGFVLMAAVRAAGRVRSWTPRVVLVAGCVVALAACVLSGAPASAQVIVFDFGATSNFPIADQSPLDPLMNTQGGVTMTLQGFTTNAPGSYGSNATGIGIFSANDAGNTNTMRRMDTAVDGETFRFSFDTDINLSSLRVGSLQSENEGFRLSYVSGGVDPFGGGNFTYITSDMGASEGPEDDIPLGDIAVAAGTVLEFSSLENVVNDNGGLLWNDLRVFIGARPRPLTLQVFSNGELRLVGGTIGGATPPPGIEIDAIQIVSADAGADGGSLNPAGFTGLAGDPGFPGGNGSGNGWEPGLANSATFIAESFLLGSSVVLDGAEISLGSGFVPGGEQDLTFLYRQVGQTEIQTGIVRYLASEGLSGDFNDDGVVDAADYTVWRDNLGGNEAVLNGNGDGSGTVDPGDYTTWKNGFGNPAVGGASPGSAVPEPAAAVSLFVVLGGLLGRRTCGF</sequence>
<dbReference type="InterPro" id="IPR018247">
    <property type="entry name" value="EF_Hand_1_Ca_BS"/>
</dbReference>
<keyword evidence="2" id="KW-0732">Signal</keyword>
<dbReference type="InterPro" id="IPR036439">
    <property type="entry name" value="Dockerin_dom_sf"/>
</dbReference>
<dbReference type="Gene3D" id="2.60.120.200">
    <property type="match status" value="1"/>
</dbReference>
<dbReference type="GO" id="GO:0000272">
    <property type="term" value="P:polysaccharide catabolic process"/>
    <property type="evidence" value="ECO:0007669"/>
    <property type="project" value="InterPro"/>
</dbReference>
<dbReference type="EMBL" id="CP036291">
    <property type="protein sequence ID" value="QDU90808.1"/>
    <property type="molecule type" value="Genomic_DNA"/>
</dbReference>
<dbReference type="Proteomes" id="UP000317429">
    <property type="component" value="Chromosome"/>
</dbReference>
<gene>
    <name evidence="3" type="ORF">Pla175_42210</name>
</gene>
<dbReference type="SUPFAM" id="SSF49899">
    <property type="entry name" value="Concanavalin A-like lectins/glucanases"/>
    <property type="match status" value="1"/>
</dbReference>
<dbReference type="OrthoDB" id="226722at2"/>
<name>A0A518DH54_9BACT</name>
<dbReference type="InterPro" id="IPR013320">
    <property type="entry name" value="ConA-like_dom_sf"/>
</dbReference>